<keyword evidence="11" id="KW-0460">Magnesium</keyword>
<dbReference type="GO" id="GO:0005524">
    <property type="term" value="F:ATP binding"/>
    <property type="evidence" value="ECO:0007669"/>
    <property type="project" value="UniProtKB-UniRule"/>
</dbReference>
<dbReference type="PROSITE" id="PS01128">
    <property type="entry name" value="SHIKIMATE_KINASE"/>
    <property type="match status" value="1"/>
</dbReference>
<keyword evidence="5 11" id="KW-0808">Transferase</keyword>
<keyword evidence="4 11" id="KW-0028">Amino-acid biosynthesis</keyword>
<evidence type="ECO:0000256" key="11">
    <source>
        <dbReference type="HAMAP-Rule" id="MF_00109"/>
    </source>
</evidence>
<dbReference type="STRING" id="1209989.TepRe1_2477"/>
<evidence type="ECO:0000256" key="4">
    <source>
        <dbReference type="ARBA" id="ARBA00022605"/>
    </source>
</evidence>
<evidence type="ECO:0000256" key="10">
    <source>
        <dbReference type="ARBA" id="ARBA00048567"/>
    </source>
</evidence>
<keyword evidence="8 11" id="KW-0067">ATP-binding</keyword>
<dbReference type="InterPro" id="IPR027417">
    <property type="entry name" value="P-loop_NTPase"/>
</dbReference>
<evidence type="ECO:0000256" key="5">
    <source>
        <dbReference type="ARBA" id="ARBA00022679"/>
    </source>
</evidence>
<gene>
    <name evidence="11 12" type="primary">aroK</name>
    <name evidence="12" type="ordered locus">TEPIRE1_2666</name>
</gene>
<dbReference type="Gene3D" id="3.40.50.300">
    <property type="entry name" value="P-loop containing nucleotide triphosphate hydrolases"/>
    <property type="match status" value="1"/>
</dbReference>
<keyword evidence="11" id="KW-0963">Cytoplasm</keyword>
<evidence type="ECO:0000256" key="6">
    <source>
        <dbReference type="ARBA" id="ARBA00022741"/>
    </source>
</evidence>
<comment type="cofactor">
    <cofactor evidence="11">
        <name>Mg(2+)</name>
        <dbReference type="ChEBI" id="CHEBI:18420"/>
    </cofactor>
    <text evidence="11">Binds 1 Mg(2+) ion per subunit.</text>
</comment>
<dbReference type="GO" id="GO:0004765">
    <property type="term" value="F:shikimate kinase activity"/>
    <property type="evidence" value="ECO:0007669"/>
    <property type="project" value="UniProtKB-UniRule"/>
</dbReference>
<evidence type="ECO:0000256" key="9">
    <source>
        <dbReference type="ARBA" id="ARBA00023141"/>
    </source>
</evidence>
<evidence type="ECO:0000256" key="1">
    <source>
        <dbReference type="ARBA" id="ARBA00004842"/>
    </source>
</evidence>
<feature type="binding site" evidence="11">
    <location>
        <position position="83"/>
    </location>
    <ligand>
        <name>substrate</name>
    </ligand>
</feature>
<accession>F4LTY0</accession>
<dbReference type="OrthoDB" id="9800332at2"/>
<feature type="binding site" evidence="11">
    <location>
        <position position="153"/>
    </location>
    <ligand>
        <name>ATP</name>
        <dbReference type="ChEBI" id="CHEBI:30616"/>
    </ligand>
</feature>
<feature type="binding site" evidence="11">
    <location>
        <position position="120"/>
    </location>
    <ligand>
        <name>ATP</name>
        <dbReference type="ChEBI" id="CHEBI:30616"/>
    </ligand>
</feature>
<keyword evidence="9 11" id="KW-0057">Aromatic amino acid biosynthesis</keyword>
<dbReference type="InterPro" id="IPR023000">
    <property type="entry name" value="Shikimate_kinase_CS"/>
</dbReference>
<reference evidence="13" key="1">
    <citation type="journal article" date="2013" name="Genome Announc.">
        <title>First genome sequence of a syntrophic acetate-oxidizing bacterium, Tepidanaerobacter acetatoxydans strain Re1.</title>
        <authorList>
            <person name="Manzoor S."/>
            <person name="Bongcam-Rudloff E."/>
            <person name="Schnurer A."/>
            <person name="Muller B."/>
        </authorList>
    </citation>
    <scope>NUCLEOTIDE SEQUENCE [LARGE SCALE GENOMIC DNA]</scope>
    <source>
        <strain evidence="13">Re1</strain>
    </source>
</reference>
<evidence type="ECO:0000256" key="3">
    <source>
        <dbReference type="ARBA" id="ARBA00012154"/>
    </source>
</evidence>
<organism evidence="12 13">
    <name type="scientific">Tepidanaerobacter acetatoxydans (strain DSM 21804 / JCM 16047 / Re1)</name>
    <dbReference type="NCBI Taxonomy" id="1209989"/>
    <lineage>
        <taxon>Bacteria</taxon>
        <taxon>Bacillati</taxon>
        <taxon>Bacillota</taxon>
        <taxon>Clostridia</taxon>
        <taxon>Thermosediminibacterales</taxon>
        <taxon>Tepidanaerobacteraceae</taxon>
        <taxon>Tepidanaerobacter</taxon>
    </lineage>
</organism>
<dbReference type="PANTHER" id="PTHR21087:SF16">
    <property type="entry name" value="SHIKIMATE KINASE 1, CHLOROPLASTIC"/>
    <property type="match status" value="1"/>
</dbReference>
<dbReference type="InterPro" id="IPR000623">
    <property type="entry name" value="Shikimate_kinase/TSH1"/>
</dbReference>
<dbReference type="AlphaFoldDB" id="F4LTY0"/>
<dbReference type="Pfam" id="PF01202">
    <property type="entry name" value="SKI"/>
    <property type="match status" value="1"/>
</dbReference>
<dbReference type="KEGG" id="tep:TepRe1_2477"/>
<comment type="subunit">
    <text evidence="11">Monomer.</text>
</comment>
<sequence>MKDNYDNIVLIGMPGSGKTSIGRILAKKINMCFYDLDEYIERKSGKRITEIFAIYGERHFRTLESCAVKEISSKTNAVISTGGGVVLDSKNMHVLNKRGIIFFINRPVEDIANDIEISCRPLLANDRDNIYRLYKDRYELYKKCSDFEILNDRGILEAVKQIIEILNRNYA</sequence>
<dbReference type="EMBL" id="HF563609">
    <property type="protein sequence ID" value="CCP27531.1"/>
    <property type="molecule type" value="Genomic_DNA"/>
</dbReference>
<keyword evidence="13" id="KW-1185">Reference proteome</keyword>
<comment type="subcellular location">
    <subcellularLocation>
        <location evidence="11">Cytoplasm</location>
    </subcellularLocation>
</comment>
<dbReference type="InterPro" id="IPR031322">
    <property type="entry name" value="Shikimate/glucono_kinase"/>
</dbReference>
<feature type="binding site" evidence="11">
    <location>
        <begin position="15"/>
        <end position="20"/>
    </location>
    <ligand>
        <name>ATP</name>
        <dbReference type="ChEBI" id="CHEBI:30616"/>
    </ligand>
</feature>
<keyword evidence="7 11" id="KW-0418">Kinase</keyword>
<evidence type="ECO:0000256" key="2">
    <source>
        <dbReference type="ARBA" id="ARBA00006997"/>
    </source>
</evidence>
<dbReference type="GO" id="GO:0008652">
    <property type="term" value="P:amino acid biosynthetic process"/>
    <property type="evidence" value="ECO:0007669"/>
    <property type="project" value="UniProtKB-KW"/>
</dbReference>
<evidence type="ECO:0000256" key="8">
    <source>
        <dbReference type="ARBA" id="ARBA00022840"/>
    </source>
</evidence>
<dbReference type="GO" id="GO:0009423">
    <property type="term" value="P:chorismate biosynthetic process"/>
    <property type="evidence" value="ECO:0007669"/>
    <property type="project" value="UniProtKB-UniRule"/>
</dbReference>
<dbReference type="PRINTS" id="PR01100">
    <property type="entry name" value="SHIKIMTKNASE"/>
</dbReference>
<name>F4LTY0_TEPAE</name>
<dbReference type="PATRIC" id="fig|1209989.3.peg.3053"/>
<dbReference type="eggNOG" id="COG0703">
    <property type="taxonomic scope" value="Bacteria"/>
</dbReference>
<evidence type="ECO:0000313" key="12">
    <source>
        <dbReference type="EMBL" id="CCP27531.1"/>
    </source>
</evidence>
<dbReference type="HOGENOM" id="CLU_057607_4_0_9"/>
<feature type="binding site" evidence="11">
    <location>
        <position position="61"/>
    </location>
    <ligand>
        <name>substrate</name>
    </ligand>
</feature>
<comment type="catalytic activity">
    <reaction evidence="10 11">
        <text>shikimate + ATP = 3-phosphoshikimate + ADP + H(+)</text>
        <dbReference type="Rhea" id="RHEA:13121"/>
        <dbReference type="ChEBI" id="CHEBI:15378"/>
        <dbReference type="ChEBI" id="CHEBI:30616"/>
        <dbReference type="ChEBI" id="CHEBI:36208"/>
        <dbReference type="ChEBI" id="CHEBI:145989"/>
        <dbReference type="ChEBI" id="CHEBI:456216"/>
        <dbReference type="EC" id="2.7.1.71"/>
    </reaction>
</comment>
<dbReference type="GO" id="GO:0005829">
    <property type="term" value="C:cytosol"/>
    <property type="evidence" value="ECO:0007669"/>
    <property type="project" value="TreeGrafter"/>
</dbReference>
<comment type="function">
    <text evidence="11">Catalyzes the specific phosphorylation of the 3-hydroxyl group of shikimic acid using ATP as a cosubstrate.</text>
</comment>
<dbReference type="GO" id="GO:0000287">
    <property type="term" value="F:magnesium ion binding"/>
    <property type="evidence" value="ECO:0007669"/>
    <property type="project" value="UniProtKB-UniRule"/>
</dbReference>
<dbReference type="GO" id="GO:0009073">
    <property type="term" value="P:aromatic amino acid family biosynthetic process"/>
    <property type="evidence" value="ECO:0007669"/>
    <property type="project" value="UniProtKB-KW"/>
</dbReference>
<dbReference type="UniPathway" id="UPA00053">
    <property type="reaction ID" value="UER00088"/>
</dbReference>
<accession>L0S2Y3</accession>
<keyword evidence="6 11" id="KW-0547">Nucleotide-binding</keyword>
<comment type="similarity">
    <text evidence="2 11">Belongs to the shikimate kinase family.</text>
</comment>
<dbReference type="PANTHER" id="PTHR21087">
    <property type="entry name" value="SHIKIMATE KINASE"/>
    <property type="match status" value="1"/>
</dbReference>
<dbReference type="KEGG" id="tae:TepiRe1_2666"/>
<dbReference type="CDD" id="cd00464">
    <property type="entry name" value="SK"/>
    <property type="match status" value="1"/>
</dbReference>
<evidence type="ECO:0000313" key="13">
    <source>
        <dbReference type="Proteomes" id="UP000010802"/>
    </source>
</evidence>
<feature type="binding site" evidence="11">
    <location>
        <position position="37"/>
    </location>
    <ligand>
        <name>substrate</name>
    </ligand>
</feature>
<protein>
    <recommendedName>
        <fullName evidence="3 11">Shikimate kinase</fullName>
        <shortName evidence="11">SK</shortName>
        <ecNumber evidence="3 11">2.7.1.71</ecNumber>
    </recommendedName>
</protein>
<keyword evidence="11" id="KW-0479">Metal-binding</keyword>
<feature type="binding site" evidence="11">
    <location>
        <position position="19"/>
    </location>
    <ligand>
        <name>Mg(2+)</name>
        <dbReference type="ChEBI" id="CHEBI:18420"/>
    </ligand>
</feature>
<comment type="pathway">
    <text evidence="1 11">Metabolic intermediate biosynthesis; chorismate biosynthesis; chorismate from D-erythrose 4-phosphate and phosphoenolpyruvate: step 5/7.</text>
</comment>
<dbReference type="Proteomes" id="UP000010802">
    <property type="component" value="Chromosome"/>
</dbReference>
<dbReference type="EC" id="2.7.1.71" evidence="3 11"/>
<feature type="binding site" evidence="11">
    <location>
        <position position="137"/>
    </location>
    <ligand>
        <name>substrate</name>
    </ligand>
</feature>
<dbReference type="SUPFAM" id="SSF52540">
    <property type="entry name" value="P-loop containing nucleoside triphosphate hydrolases"/>
    <property type="match status" value="1"/>
</dbReference>
<evidence type="ECO:0000256" key="7">
    <source>
        <dbReference type="ARBA" id="ARBA00022777"/>
    </source>
</evidence>
<proteinExistence type="inferred from homology"/>
<dbReference type="RefSeq" id="WP_013779496.1">
    <property type="nucleotide sequence ID" value="NC_015519.1"/>
</dbReference>
<dbReference type="HAMAP" id="MF_00109">
    <property type="entry name" value="Shikimate_kinase"/>
    <property type="match status" value="1"/>
</dbReference>